<evidence type="ECO:0000313" key="7">
    <source>
        <dbReference type="EMBL" id="GGL48251.1"/>
    </source>
</evidence>
<dbReference type="PANTHER" id="PTHR24302">
    <property type="entry name" value="CYTOCHROME P450 FAMILY 3"/>
    <property type="match status" value="1"/>
</dbReference>
<comment type="caution">
    <text evidence="7">The sequence shown here is derived from an EMBL/GenBank/DDBJ whole genome shotgun (WGS) entry which is preliminary data.</text>
</comment>
<evidence type="ECO:0000256" key="3">
    <source>
        <dbReference type="ARBA" id="ARBA00022723"/>
    </source>
</evidence>
<dbReference type="Pfam" id="PF00067">
    <property type="entry name" value="p450"/>
    <property type="match status" value="1"/>
</dbReference>
<dbReference type="Gene3D" id="1.10.630.10">
    <property type="entry name" value="Cytochrome P450"/>
    <property type="match status" value="1"/>
</dbReference>
<keyword evidence="2 6" id="KW-0349">Heme</keyword>
<dbReference type="InterPro" id="IPR002401">
    <property type="entry name" value="Cyt_P450_E_grp-I"/>
</dbReference>
<dbReference type="PANTHER" id="PTHR24302:SF15">
    <property type="entry name" value="FATTY-ACID PEROXYGENASE"/>
    <property type="match status" value="1"/>
</dbReference>
<gene>
    <name evidence="7" type="primary">cypC</name>
    <name evidence="7" type="ORF">GCM10007968_10580</name>
</gene>
<reference evidence="7" key="1">
    <citation type="journal article" date="2014" name="Int. J. Syst. Evol. Microbiol.">
        <title>Complete genome sequence of Corynebacterium casei LMG S-19264T (=DSM 44701T), isolated from a smear-ripened cheese.</title>
        <authorList>
            <consortium name="US DOE Joint Genome Institute (JGI-PGF)"/>
            <person name="Walter F."/>
            <person name="Albersmeier A."/>
            <person name="Kalinowski J."/>
            <person name="Ruckert C."/>
        </authorList>
    </citation>
    <scope>NUCLEOTIDE SEQUENCE</scope>
    <source>
        <strain evidence="7">JCM 15325</strain>
    </source>
</reference>
<evidence type="ECO:0000256" key="5">
    <source>
        <dbReference type="ARBA" id="ARBA00023004"/>
    </source>
</evidence>
<accession>A0A917S054</accession>
<organism evidence="7 8">
    <name type="scientific">Sporolactobacillus putidus</name>
    <dbReference type="NCBI Taxonomy" id="492735"/>
    <lineage>
        <taxon>Bacteria</taxon>
        <taxon>Bacillati</taxon>
        <taxon>Bacillota</taxon>
        <taxon>Bacilli</taxon>
        <taxon>Bacillales</taxon>
        <taxon>Sporolactobacillaceae</taxon>
        <taxon>Sporolactobacillus</taxon>
    </lineage>
</organism>
<dbReference type="GO" id="GO:0005506">
    <property type="term" value="F:iron ion binding"/>
    <property type="evidence" value="ECO:0007669"/>
    <property type="project" value="InterPro"/>
</dbReference>
<dbReference type="SUPFAM" id="SSF48264">
    <property type="entry name" value="Cytochrome P450"/>
    <property type="match status" value="1"/>
</dbReference>
<dbReference type="InterPro" id="IPR001128">
    <property type="entry name" value="Cyt_P450"/>
</dbReference>
<dbReference type="EMBL" id="BMOK01000003">
    <property type="protein sequence ID" value="GGL48251.1"/>
    <property type="molecule type" value="Genomic_DNA"/>
</dbReference>
<dbReference type="InterPro" id="IPR050705">
    <property type="entry name" value="Cytochrome_P450_3A"/>
</dbReference>
<dbReference type="AlphaFoldDB" id="A0A917S054"/>
<evidence type="ECO:0000256" key="2">
    <source>
        <dbReference type="ARBA" id="ARBA00022617"/>
    </source>
</evidence>
<evidence type="ECO:0000256" key="1">
    <source>
        <dbReference type="ARBA" id="ARBA00010617"/>
    </source>
</evidence>
<protein>
    <submittedName>
        <fullName evidence="7">Fatty-acid peroxygenase</fullName>
    </submittedName>
</protein>
<keyword evidence="4" id="KW-0560">Oxidoreductase</keyword>
<evidence type="ECO:0000313" key="8">
    <source>
        <dbReference type="Proteomes" id="UP000654670"/>
    </source>
</evidence>
<dbReference type="PRINTS" id="PR00463">
    <property type="entry name" value="EP450I"/>
</dbReference>
<dbReference type="GO" id="GO:0004497">
    <property type="term" value="F:monooxygenase activity"/>
    <property type="evidence" value="ECO:0007669"/>
    <property type="project" value="InterPro"/>
</dbReference>
<dbReference type="InterPro" id="IPR036396">
    <property type="entry name" value="Cyt_P450_sf"/>
</dbReference>
<name>A0A917S054_9BACL</name>
<dbReference type="GO" id="GO:0020037">
    <property type="term" value="F:heme binding"/>
    <property type="evidence" value="ECO:0007669"/>
    <property type="project" value="InterPro"/>
</dbReference>
<proteinExistence type="inferred from homology"/>
<sequence>MNMKVQIPRSEGLDNSLDLLSEGYLFILNRCRRLQTDVFQTRLLAQNVICMTGTEAAELFYDEERFIRKGAAPKRVQKTLFGQNGVQGLDGAAHKHRKLLFMSLMTPERLKGIVDLTRAQWEKTIKKWESKDRIILFDDVQEILCRVACEWAGVPLEETEVRKRADDFGEMVDGFGAVGPRHWQGKGARKRAEQWIETVIEQIRKGELNPPEGTAASMTARHRDLNNKLLETKVAAVELLNILRPIVAIATYVAFGVHALHEHPECRKKMQSGEGQYVQQFVQEIRRFYPFTPFVGARVRRDFTWKNYQFENGTLVLLDVYGMNHDPRIWDQPDEFRPERFDHWEGSPFDFIPQGGGDRARGHRCAGEWLTINVMEASLHFLTNEIDYDVPVQDLSISLSRIPTLPKDRMVIHHVRRKTV</sequence>
<dbReference type="Proteomes" id="UP000654670">
    <property type="component" value="Unassembled WGS sequence"/>
</dbReference>
<keyword evidence="3 6" id="KW-0479">Metal-binding</keyword>
<feature type="binding site" description="axial binding residue" evidence="6">
    <location>
        <position position="365"/>
    </location>
    <ligand>
        <name>heme</name>
        <dbReference type="ChEBI" id="CHEBI:30413"/>
    </ligand>
    <ligandPart>
        <name>Fe</name>
        <dbReference type="ChEBI" id="CHEBI:18248"/>
    </ligandPart>
</feature>
<evidence type="ECO:0000256" key="6">
    <source>
        <dbReference type="PIRSR" id="PIRSR602401-1"/>
    </source>
</evidence>
<evidence type="ECO:0000256" key="4">
    <source>
        <dbReference type="ARBA" id="ARBA00023002"/>
    </source>
</evidence>
<keyword evidence="5 6" id="KW-0408">Iron</keyword>
<dbReference type="GO" id="GO:0016705">
    <property type="term" value="F:oxidoreductase activity, acting on paired donors, with incorporation or reduction of molecular oxygen"/>
    <property type="evidence" value="ECO:0007669"/>
    <property type="project" value="InterPro"/>
</dbReference>
<reference evidence="7" key="2">
    <citation type="submission" date="2020-09" db="EMBL/GenBank/DDBJ databases">
        <authorList>
            <person name="Sun Q."/>
            <person name="Ohkuma M."/>
        </authorList>
    </citation>
    <scope>NUCLEOTIDE SEQUENCE</scope>
    <source>
        <strain evidence="7">JCM 15325</strain>
    </source>
</reference>
<dbReference type="CDD" id="cd11067">
    <property type="entry name" value="CYP152"/>
    <property type="match status" value="1"/>
</dbReference>
<keyword evidence="8" id="KW-1185">Reference proteome</keyword>
<comment type="cofactor">
    <cofactor evidence="6">
        <name>heme</name>
        <dbReference type="ChEBI" id="CHEBI:30413"/>
    </cofactor>
</comment>
<comment type="similarity">
    <text evidence="1">Belongs to the cytochrome P450 family.</text>
</comment>